<organism evidence="1">
    <name type="scientific">Schistosoma curassoni</name>
    <dbReference type="NCBI Taxonomy" id="6186"/>
    <lineage>
        <taxon>Eukaryota</taxon>
        <taxon>Metazoa</taxon>
        <taxon>Spiralia</taxon>
        <taxon>Lophotrochozoa</taxon>
        <taxon>Platyhelminthes</taxon>
        <taxon>Trematoda</taxon>
        <taxon>Digenea</taxon>
        <taxon>Strigeidida</taxon>
        <taxon>Schistosomatoidea</taxon>
        <taxon>Schistosomatidae</taxon>
        <taxon>Schistosoma</taxon>
    </lineage>
</organism>
<dbReference type="AlphaFoldDB" id="A0A183JU54"/>
<evidence type="ECO:0000313" key="1">
    <source>
        <dbReference type="WBParaSite" id="SCUD_0000624401-mRNA-1"/>
    </source>
</evidence>
<name>A0A183JU54_9TREM</name>
<protein>
    <submittedName>
        <fullName evidence="1">Uncharacterized protein</fullName>
    </submittedName>
</protein>
<accession>A0A183JU54</accession>
<proteinExistence type="predicted"/>
<dbReference type="WBParaSite" id="SCUD_0000624401-mRNA-1">
    <property type="protein sequence ID" value="SCUD_0000624401-mRNA-1"/>
    <property type="gene ID" value="SCUD_0000624401"/>
</dbReference>
<sequence length="80" mass="9841">MKLFFFTHEQFDSYFYSDLTDLFEIIRWILIHVYDSHESFHANLYPTHYQSIHNDLILLENYLDKKILNFLFALDQHVVL</sequence>
<reference evidence="1" key="1">
    <citation type="submission" date="2016-06" db="UniProtKB">
        <authorList>
            <consortium name="WormBaseParasite"/>
        </authorList>
    </citation>
    <scope>IDENTIFICATION</scope>
</reference>